<dbReference type="STRING" id="57577.A0A2K3JN84"/>
<dbReference type="Proteomes" id="UP000236291">
    <property type="component" value="Unassembled WGS sequence"/>
</dbReference>
<comment type="caution">
    <text evidence="3">The sequence shown here is derived from an EMBL/GenBank/DDBJ whole genome shotgun (WGS) entry which is preliminary data.</text>
</comment>
<evidence type="ECO:0000313" key="3">
    <source>
        <dbReference type="EMBL" id="PNX55460.1"/>
    </source>
</evidence>
<dbReference type="InterPro" id="IPR002528">
    <property type="entry name" value="MATE_fam"/>
</dbReference>
<evidence type="ECO:0000256" key="2">
    <source>
        <dbReference type="SAM" id="Phobius"/>
    </source>
</evidence>
<feature type="transmembrane region" description="Helical" evidence="2">
    <location>
        <begin position="78"/>
        <end position="99"/>
    </location>
</feature>
<dbReference type="PANTHER" id="PTHR11206">
    <property type="entry name" value="MULTIDRUG RESISTANCE PROTEIN"/>
    <property type="match status" value="1"/>
</dbReference>
<gene>
    <name evidence="3" type="ORF">L195_g049089</name>
</gene>
<dbReference type="Pfam" id="PF01554">
    <property type="entry name" value="MatE"/>
    <property type="match status" value="1"/>
</dbReference>
<dbReference type="EMBL" id="ASHM01071608">
    <property type="protein sequence ID" value="PNX55460.1"/>
    <property type="molecule type" value="Genomic_DNA"/>
</dbReference>
<keyword evidence="2" id="KW-0472">Membrane</keyword>
<dbReference type="GO" id="GO:0042910">
    <property type="term" value="F:xenobiotic transmembrane transporter activity"/>
    <property type="evidence" value="ECO:0007669"/>
    <property type="project" value="InterPro"/>
</dbReference>
<feature type="transmembrane region" description="Helical" evidence="2">
    <location>
        <begin position="111"/>
        <end position="132"/>
    </location>
</feature>
<name>A0A2K3JN84_TRIPR</name>
<dbReference type="AlphaFoldDB" id="A0A2K3JN84"/>
<dbReference type="GO" id="GO:0016020">
    <property type="term" value="C:membrane"/>
    <property type="evidence" value="ECO:0007669"/>
    <property type="project" value="InterPro"/>
</dbReference>
<organism evidence="3 4">
    <name type="scientific">Trifolium pratense</name>
    <name type="common">Red clover</name>
    <dbReference type="NCBI Taxonomy" id="57577"/>
    <lineage>
        <taxon>Eukaryota</taxon>
        <taxon>Viridiplantae</taxon>
        <taxon>Streptophyta</taxon>
        <taxon>Embryophyta</taxon>
        <taxon>Tracheophyta</taxon>
        <taxon>Spermatophyta</taxon>
        <taxon>Magnoliopsida</taxon>
        <taxon>eudicotyledons</taxon>
        <taxon>Gunneridae</taxon>
        <taxon>Pentapetalae</taxon>
        <taxon>rosids</taxon>
        <taxon>fabids</taxon>
        <taxon>Fabales</taxon>
        <taxon>Fabaceae</taxon>
        <taxon>Papilionoideae</taxon>
        <taxon>50 kb inversion clade</taxon>
        <taxon>NPAAA clade</taxon>
        <taxon>Hologalegina</taxon>
        <taxon>IRL clade</taxon>
        <taxon>Trifolieae</taxon>
        <taxon>Trifolium</taxon>
    </lineage>
</organism>
<dbReference type="GO" id="GO:0015297">
    <property type="term" value="F:antiporter activity"/>
    <property type="evidence" value="ECO:0007669"/>
    <property type="project" value="InterPro"/>
</dbReference>
<feature type="transmembrane region" description="Helical" evidence="2">
    <location>
        <begin position="7"/>
        <end position="29"/>
    </location>
</feature>
<proteinExistence type="inferred from homology"/>
<protein>
    <submittedName>
        <fullName evidence="3">MATE efflux family protein DTX1-like</fullName>
    </submittedName>
</protein>
<comment type="similarity">
    <text evidence="1">Belongs to the multi antimicrobial extrusion (MATE) (TC 2.A.66.1) family.</text>
</comment>
<keyword evidence="2" id="KW-1133">Transmembrane helix</keyword>
<keyword evidence="2" id="KW-0812">Transmembrane</keyword>
<reference evidence="3 4" key="1">
    <citation type="journal article" date="2014" name="Am. J. Bot.">
        <title>Genome assembly and annotation for red clover (Trifolium pratense; Fabaceae).</title>
        <authorList>
            <person name="Istvanek J."/>
            <person name="Jaros M."/>
            <person name="Krenek A."/>
            <person name="Repkova J."/>
        </authorList>
    </citation>
    <scope>NUCLEOTIDE SEQUENCE [LARGE SCALE GENOMIC DNA]</scope>
    <source>
        <strain evidence="4">cv. Tatra</strain>
        <tissue evidence="3">Young leaves</tissue>
    </source>
</reference>
<evidence type="ECO:0000256" key="1">
    <source>
        <dbReference type="ARBA" id="ARBA00010199"/>
    </source>
</evidence>
<reference evidence="3 4" key="2">
    <citation type="journal article" date="2017" name="Front. Plant Sci.">
        <title>Gene Classification and Mining of Molecular Markers Useful in Red Clover (Trifolium pratense) Breeding.</title>
        <authorList>
            <person name="Istvanek J."/>
            <person name="Dluhosova J."/>
            <person name="Dluhos P."/>
            <person name="Patkova L."/>
            <person name="Nedelnik J."/>
            <person name="Repkova J."/>
        </authorList>
    </citation>
    <scope>NUCLEOTIDE SEQUENCE [LARGE SCALE GENOMIC DNA]</scope>
    <source>
        <strain evidence="4">cv. Tatra</strain>
        <tissue evidence="3">Young leaves</tissue>
    </source>
</reference>
<accession>A0A2K3JN84</accession>
<evidence type="ECO:0000313" key="4">
    <source>
        <dbReference type="Proteomes" id="UP000236291"/>
    </source>
</evidence>
<feature type="transmembrane region" description="Helical" evidence="2">
    <location>
        <begin position="49"/>
        <end position="66"/>
    </location>
</feature>
<sequence length="137" mass="14901">MGQEGTICLATNTCMLVVSIVSVLLAIIWAYTESILVVMHQGCTISKEAGLYAFYLIPSLFAYGLLQCIVKFLQTQTIVLPMVATSGIAALLHTLFYWILIFKVKFGSGGAALSTSICCWVNVLLLTLYVNFSSSCK</sequence>